<name>A0A3G3MBX4_9CAUD</name>
<dbReference type="GO" id="GO:0016787">
    <property type="term" value="F:hydrolase activity"/>
    <property type="evidence" value="ECO:0007669"/>
    <property type="project" value="InterPro"/>
</dbReference>
<keyword evidence="2" id="KW-0378">Hydrolase</keyword>
<dbReference type="Proteomes" id="UP000274224">
    <property type="component" value="Segment"/>
</dbReference>
<organism evidence="2 3">
    <name type="scientific">Escherichia phage OLB35</name>
    <dbReference type="NCBI Taxonomy" id="2448911"/>
    <lineage>
        <taxon>Viruses</taxon>
        <taxon>Duplodnaviria</taxon>
        <taxon>Heunggongvirae</taxon>
        <taxon>Uroviricota</taxon>
        <taxon>Caudoviricetes</taxon>
        <taxon>Pantevenvirales</taxon>
        <taxon>Straboviridae</taxon>
        <taxon>Tevenvirinae</taxon>
        <taxon>Mosigvirus</taxon>
        <taxon>Mosigvirus utam</taxon>
    </lineage>
</organism>
<keyword evidence="2" id="KW-0540">Nuclease</keyword>
<dbReference type="EMBL" id="MH992122">
    <property type="protein sequence ID" value="AYR03975.1"/>
    <property type="molecule type" value="Genomic_DNA"/>
</dbReference>
<accession>A0A3G3MBX4</accession>
<dbReference type="SUPFAM" id="SSF56300">
    <property type="entry name" value="Metallo-dependent phosphatases"/>
    <property type="match status" value="1"/>
</dbReference>
<evidence type="ECO:0000313" key="3">
    <source>
        <dbReference type="Proteomes" id="UP000274224"/>
    </source>
</evidence>
<reference evidence="2 3" key="1">
    <citation type="submission" date="2018-09" db="EMBL/GenBank/DDBJ databases">
        <authorList>
            <person name="Bringhurst R.M."/>
        </authorList>
    </citation>
    <scope>NUCLEOTIDE SEQUENCE [LARGE SCALE GENOMIC DNA]</scope>
</reference>
<dbReference type="GO" id="GO:0004519">
    <property type="term" value="F:endonuclease activity"/>
    <property type="evidence" value="ECO:0007669"/>
    <property type="project" value="UniProtKB-KW"/>
</dbReference>
<dbReference type="Gene3D" id="3.60.21.10">
    <property type="match status" value="1"/>
</dbReference>
<dbReference type="PANTHER" id="PTHR30337">
    <property type="entry name" value="COMPONENT OF ATP-DEPENDENT DSDNA EXONUCLEASE"/>
    <property type="match status" value="1"/>
</dbReference>
<sequence>MHRDNGVRLMKILHLGDFHIGVKQDDPWVQDIQRDGIRQAIEYSKKHGIKTWIQYGDWFDVRKAITHRTMEFNREIVDMISKAGIHVHVTIGNHDMAFKNTITPNTVSELLTQFENFTIYEHPTTVDFDGCLIDIVPWMCEENTGEILEHIKTSSAAYCVGHWELNGFYFYKGMKSHGLEPDFLKTYKQVWSGHFHTISEAANVKYIGTPWTLTAGDENDPRGFWVFDTVVERMEFIPNETTWHRRITYPFKGKINYSDYTNLAVRVIVSEIDSELTKFESELEKVVHSLRMVSKVDNSVESDDDQEIEIKSLQDIIKEYIDAIPDISDEDREALVKYSNELYIEATQ</sequence>
<proteinExistence type="predicted"/>
<keyword evidence="2" id="KW-0255">Endonuclease</keyword>
<dbReference type="Pfam" id="PF00149">
    <property type="entry name" value="Metallophos"/>
    <property type="match status" value="1"/>
</dbReference>
<evidence type="ECO:0000259" key="1">
    <source>
        <dbReference type="Pfam" id="PF00149"/>
    </source>
</evidence>
<dbReference type="InterPro" id="IPR029052">
    <property type="entry name" value="Metallo-depent_PP-like"/>
</dbReference>
<dbReference type="InterPro" id="IPR004843">
    <property type="entry name" value="Calcineurin-like_PHP"/>
</dbReference>
<protein>
    <submittedName>
        <fullName evidence="2">Endonuclease subunit</fullName>
    </submittedName>
</protein>
<evidence type="ECO:0000313" key="2">
    <source>
        <dbReference type="EMBL" id="AYR03975.1"/>
    </source>
</evidence>
<dbReference type="InterPro" id="IPR050535">
    <property type="entry name" value="DNA_Repair-Maintenance_Comp"/>
</dbReference>
<feature type="domain" description="Calcineurin-like phosphoesterase" evidence="1">
    <location>
        <begin position="10"/>
        <end position="123"/>
    </location>
</feature>